<dbReference type="InterPro" id="IPR057214">
    <property type="entry name" value="DUF7892"/>
</dbReference>
<sequence length="1373" mass="151676">MDSRLGVGSSCAEGLAIDGSSSRQGPVHPHVEQDEITFDTSSGGSGDSSDVSMSDSDSDAADSHDHVRSATLTRDTGLTSPSAPLAPGVTASASFQPGLKKRKSPLPMGAASFTAEPVKKEIDLLLSSSVPSLLMPALPFVLVTDSTHVIPSAMLQDGQATHVLQLTKIFLSEHIEKLRREFLSVKAMGTATTEEWLKGLEDRGKEQQSDSVRWEKWESSGGTRQMRNLSSPGGPSSTSTGFGSMPSDSSVSIGSLQTTVVGTEPRQHVPGLAKSNAILSAPRNMTISSAYPPREEPMSLPHSSLQAVPQPNPPRNRTREEVLELKAARRVEIERRAMGLVPPLQANVLARIPSFHAALQIPFPLDDNAWDLLKPRLLAQRADAEQREQQDEEVAALSRIAQQRVEERRNAKGTSLETKQLIDKGWDDIQVPLRAQISAYADEIIRDGWRDGRKVNKSSAVQFAAEVLLYVRKRFYAEIAKDVASLLAAGQEPVFDAPEGPFTRILTLENMKWLFDVKVKPITDPYRKELFYCNGCEGNMKMYGFEGVVQHYAAKHTSTLSLGSVVVHWRAEWPEIPPFHPDPRSLKNSNISQFEHFHKTSTPQNGAVLHQPSHAAFPPSTEPGSYHPSYYNPPPPGFGPPGYGDPYAPSPSQAAYGPSAPYAPVQHAYGQPCPPQQGSGYSGVPAPYAGTFATGQPSYNPTRGNHYAHSYNTHAVPFADKYRTQLEDVARNSRELWTATANLKELPGNIRVSVVIHHVVGKFRSRFSENPPLNLFIDGLSNNKEMRPVRNVNGLMCKACSLGLDNAMLTDQDRKTFSLPQLVNHFNQRHVQQLLSYAPTLDWTVDMIYLPDLSALSNLRNLTNMDSQRFALVSDAFPPAKYPGGYSLTVSAAPQVPSGNYLAYHNLSANVQDSLINQPPEPPSHQAAPSHSRPQHISSQQLASGYDPKAPSMQLDFSRKACLAHENIEALQTSANHKTPSTTSHPGGSGRTSPDTRQSSHGAKSRNRKGGARDSKITSAQGSKHRNGNGNMATTGPEIREPSEEDTGAEEEARRQEDEIRAMWAADRRETARLVSTNQVPKRGTEPMPHVAATAKHDLQRSPELEAIERPQSQAQVHRDNDQQQPFFIQERDNDDLMAGLESHLDRQASDYRPGPVGGTVSERVPFYTQPSSPRRQEYTNEQTRSQSPIYIRYESGPHLEAYRERSAGIRGSTHGSGAAPVAVDGVYENPPHRQYQPRPYHGRQASTQYIEAYELVPVRDSQGEYYIRRPIRRAQEPAYVAYEDELPIHRDQFIPYEEEAYYRRQPVYGDSALRSEPPMRQPVYDDASRLAGTVGQQGYETFSRNDPASYEECDPRFPAAPASSDIDRQVRY</sequence>
<feature type="region of interest" description="Disordered" evidence="1">
    <location>
        <begin position="1146"/>
        <end position="1185"/>
    </location>
</feature>
<feature type="region of interest" description="Disordered" evidence="1">
    <location>
        <begin position="1340"/>
        <end position="1373"/>
    </location>
</feature>
<gene>
    <name evidence="3" type="ORF">KHLLAP_LOCUS13820</name>
</gene>
<feature type="compositionally biased region" description="Polar residues" evidence="1">
    <location>
        <begin position="1169"/>
        <end position="1185"/>
    </location>
</feature>
<evidence type="ECO:0000313" key="3">
    <source>
        <dbReference type="EMBL" id="CAJ2513352.1"/>
    </source>
</evidence>
<dbReference type="EMBL" id="CAUWAG010000020">
    <property type="protein sequence ID" value="CAJ2513352.1"/>
    <property type="molecule type" value="Genomic_DNA"/>
</dbReference>
<reference evidence="3" key="1">
    <citation type="submission" date="2023-10" db="EMBL/GenBank/DDBJ databases">
        <authorList>
            <person name="Hackl T."/>
        </authorList>
    </citation>
    <scope>NUCLEOTIDE SEQUENCE</scope>
</reference>
<feature type="domain" description="DUF7892" evidence="2">
    <location>
        <begin position="720"/>
        <end position="876"/>
    </location>
</feature>
<name>A0AAI8YN42_9PEZI</name>
<evidence type="ECO:0000313" key="4">
    <source>
        <dbReference type="Proteomes" id="UP001295740"/>
    </source>
</evidence>
<organism evidence="3 4">
    <name type="scientific">Anthostomella pinea</name>
    <dbReference type="NCBI Taxonomy" id="933095"/>
    <lineage>
        <taxon>Eukaryota</taxon>
        <taxon>Fungi</taxon>
        <taxon>Dikarya</taxon>
        <taxon>Ascomycota</taxon>
        <taxon>Pezizomycotina</taxon>
        <taxon>Sordariomycetes</taxon>
        <taxon>Xylariomycetidae</taxon>
        <taxon>Xylariales</taxon>
        <taxon>Xylariaceae</taxon>
        <taxon>Anthostomella</taxon>
    </lineage>
</organism>
<feature type="compositionally biased region" description="Low complexity" evidence="1">
    <location>
        <begin position="230"/>
        <end position="247"/>
    </location>
</feature>
<feature type="region of interest" description="Disordered" evidence="1">
    <location>
        <begin position="1"/>
        <end position="105"/>
    </location>
</feature>
<protein>
    <submittedName>
        <fullName evidence="3">Uu.00g014710.m01.CDS01</fullName>
    </submittedName>
</protein>
<feature type="compositionally biased region" description="Polar residues" evidence="1">
    <location>
        <begin position="971"/>
        <end position="1002"/>
    </location>
</feature>
<evidence type="ECO:0000259" key="2">
    <source>
        <dbReference type="Pfam" id="PF25422"/>
    </source>
</evidence>
<feature type="compositionally biased region" description="Polar residues" evidence="1">
    <location>
        <begin position="71"/>
        <end position="82"/>
    </location>
</feature>
<feature type="compositionally biased region" description="Polar residues" evidence="1">
    <location>
        <begin position="1017"/>
        <end position="1034"/>
    </location>
</feature>
<evidence type="ECO:0000256" key="1">
    <source>
        <dbReference type="SAM" id="MobiDB-lite"/>
    </source>
</evidence>
<dbReference type="Proteomes" id="UP001295740">
    <property type="component" value="Unassembled WGS sequence"/>
</dbReference>
<accession>A0AAI8YN42</accession>
<feature type="compositionally biased region" description="Basic and acidic residues" evidence="1">
    <location>
        <begin position="200"/>
        <end position="218"/>
    </location>
</feature>
<feature type="region of interest" description="Disordered" evidence="1">
    <location>
        <begin position="292"/>
        <end position="317"/>
    </location>
</feature>
<feature type="region of interest" description="Disordered" evidence="1">
    <location>
        <begin position="971"/>
        <end position="1056"/>
    </location>
</feature>
<feature type="region of interest" description="Disordered" evidence="1">
    <location>
        <begin position="200"/>
        <end position="254"/>
    </location>
</feature>
<dbReference type="Pfam" id="PF25422">
    <property type="entry name" value="DUF7892"/>
    <property type="match status" value="1"/>
</dbReference>
<proteinExistence type="predicted"/>
<comment type="caution">
    <text evidence="3">The sequence shown here is derived from an EMBL/GenBank/DDBJ whole genome shotgun (WGS) entry which is preliminary data.</text>
</comment>
<feature type="compositionally biased region" description="Polar residues" evidence="1">
    <location>
        <begin position="220"/>
        <end position="229"/>
    </location>
</feature>
<feature type="region of interest" description="Disordered" evidence="1">
    <location>
        <begin position="913"/>
        <end position="952"/>
    </location>
</feature>
<keyword evidence="4" id="KW-1185">Reference proteome</keyword>